<dbReference type="EMBL" id="JARKIB010000010">
    <property type="protein sequence ID" value="KAJ7775354.1"/>
    <property type="molecule type" value="Genomic_DNA"/>
</dbReference>
<name>A0AAD7JZS9_9AGAR</name>
<dbReference type="AlphaFoldDB" id="A0AAD7JZS9"/>
<dbReference type="Proteomes" id="UP001215598">
    <property type="component" value="Unassembled WGS sequence"/>
</dbReference>
<evidence type="ECO:0000313" key="2">
    <source>
        <dbReference type="Proteomes" id="UP001215598"/>
    </source>
</evidence>
<accession>A0AAD7JZS9</accession>
<evidence type="ECO:0000313" key="1">
    <source>
        <dbReference type="EMBL" id="KAJ7775354.1"/>
    </source>
</evidence>
<comment type="caution">
    <text evidence="1">The sequence shown here is derived from an EMBL/GenBank/DDBJ whole genome shotgun (WGS) entry which is preliminary data.</text>
</comment>
<sequence length="156" mass="17606">MLSSTYLPRSNHPWLLSRPSLRGFRCKEDPPSRFRRDSLRNLNHPSLWMWMYQYSRGSSPRPANRLRSPAIFTGAHPAPFAAIQSQKPNANHSATGTRIRALRTPPARSKKPTIRVRSLKNDVVLSICSAYAYCALGSVPPTKSQLRRPWRAGVTA</sequence>
<organism evidence="1 2">
    <name type="scientific">Mycena metata</name>
    <dbReference type="NCBI Taxonomy" id="1033252"/>
    <lineage>
        <taxon>Eukaryota</taxon>
        <taxon>Fungi</taxon>
        <taxon>Dikarya</taxon>
        <taxon>Basidiomycota</taxon>
        <taxon>Agaricomycotina</taxon>
        <taxon>Agaricomycetes</taxon>
        <taxon>Agaricomycetidae</taxon>
        <taxon>Agaricales</taxon>
        <taxon>Marasmiineae</taxon>
        <taxon>Mycenaceae</taxon>
        <taxon>Mycena</taxon>
    </lineage>
</organism>
<keyword evidence="2" id="KW-1185">Reference proteome</keyword>
<protein>
    <submittedName>
        <fullName evidence="1">Uncharacterized protein</fullName>
    </submittedName>
</protein>
<gene>
    <name evidence="1" type="ORF">B0H16DRAFT_1507040</name>
</gene>
<proteinExistence type="predicted"/>
<reference evidence="1" key="1">
    <citation type="submission" date="2023-03" db="EMBL/GenBank/DDBJ databases">
        <title>Massive genome expansion in bonnet fungi (Mycena s.s.) driven by repeated elements and novel gene families across ecological guilds.</title>
        <authorList>
            <consortium name="Lawrence Berkeley National Laboratory"/>
            <person name="Harder C.B."/>
            <person name="Miyauchi S."/>
            <person name="Viragh M."/>
            <person name="Kuo A."/>
            <person name="Thoen E."/>
            <person name="Andreopoulos B."/>
            <person name="Lu D."/>
            <person name="Skrede I."/>
            <person name="Drula E."/>
            <person name="Henrissat B."/>
            <person name="Morin E."/>
            <person name="Kohler A."/>
            <person name="Barry K."/>
            <person name="LaButti K."/>
            <person name="Morin E."/>
            <person name="Salamov A."/>
            <person name="Lipzen A."/>
            <person name="Mereny Z."/>
            <person name="Hegedus B."/>
            <person name="Baldrian P."/>
            <person name="Stursova M."/>
            <person name="Weitz H."/>
            <person name="Taylor A."/>
            <person name="Grigoriev I.V."/>
            <person name="Nagy L.G."/>
            <person name="Martin F."/>
            <person name="Kauserud H."/>
        </authorList>
    </citation>
    <scope>NUCLEOTIDE SEQUENCE</scope>
    <source>
        <strain evidence="1">CBHHK182m</strain>
    </source>
</reference>